<evidence type="ECO:0008006" key="3">
    <source>
        <dbReference type="Google" id="ProtNLM"/>
    </source>
</evidence>
<dbReference type="EMBL" id="ACCF01000263">
    <property type="protein sequence ID" value="EEF65668.1"/>
    <property type="molecule type" value="Genomic_DNA"/>
</dbReference>
<dbReference type="AlphaFoldDB" id="B9YEA2"/>
<accession>B9YEA2</accession>
<name>B9YEA2_9FIRM</name>
<gene>
    <name evidence="1" type="ORF">HOLDEFILI_04177</name>
</gene>
<dbReference type="InterPro" id="IPR027417">
    <property type="entry name" value="P-loop_NTPase"/>
</dbReference>
<dbReference type="Pfam" id="PF13189">
    <property type="entry name" value="Cytidylate_kin2"/>
    <property type="match status" value="1"/>
</dbReference>
<proteinExistence type="predicted"/>
<dbReference type="Gene3D" id="3.40.50.300">
    <property type="entry name" value="P-loop containing nucleotide triphosphate hydrolases"/>
    <property type="match status" value="1"/>
</dbReference>
<comment type="caution">
    <text evidence="1">The sequence shown here is derived from an EMBL/GenBank/DDBJ whole genome shotgun (WGS) entry which is preliminary data.</text>
</comment>
<dbReference type="STRING" id="545696.HOLDEFILI_04177"/>
<evidence type="ECO:0000313" key="1">
    <source>
        <dbReference type="EMBL" id="EEF65668.1"/>
    </source>
</evidence>
<dbReference type="OrthoDB" id="9781180at2"/>
<dbReference type="HOGENOM" id="CLU_065155_3_1_9"/>
<dbReference type="Proteomes" id="UP000005950">
    <property type="component" value="Unassembled WGS sequence"/>
</dbReference>
<dbReference type="SUPFAM" id="SSF52540">
    <property type="entry name" value="P-loop containing nucleoside triphosphate hydrolases"/>
    <property type="match status" value="1"/>
</dbReference>
<dbReference type="eggNOG" id="COG1102">
    <property type="taxonomic scope" value="Bacteria"/>
</dbReference>
<reference evidence="1 2" key="2">
    <citation type="submission" date="2009-02" db="EMBL/GenBank/DDBJ databases">
        <title>Draft genome sequence of Holdemania filiformis DSM 12042.</title>
        <authorList>
            <person name="Sudarsanam P."/>
            <person name="Ley R."/>
            <person name="Guruge J."/>
            <person name="Turnbaugh P.J."/>
            <person name="Mahowald M."/>
            <person name="Liep D."/>
            <person name="Gordon J."/>
        </authorList>
    </citation>
    <scope>NUCLEOTIDE SEQUENCE [LARGE SCALE GENOMIC DNA]</scope>
    <source>
        <strain evidence="1 2">DSM 12042</strain>
    </source>
</reference>
<evidence type="ECO:0000313" key="2">
    <source>
        <dbReference type="Proteomes" id="UP000005950"/>
    </source>
</evidence>
<dbReference type="RefSeq" id="WP_006061312.1">
    <property type="nucleotide sequence ID" value="NZ_GG657562.1"/>
</dbReference>
<protein>
    <recommendedName>
        <fullName evidence="3">Cytidylate kinase</fullName>
    </recommendedName>
</protein>
<sequence length="198" mass="22475">MTNNRIVTISRQFGSGGRTVGKQLAVRLRIPCYDQELIEKLAQASGFTPEMVAKQQEASPYSSHWAFALSEGQFMGASIQDQLWQLQRKIILELAEKESCVIVGRCADVILKDHADCLTAFIHAKKAKRAKRIVEVYGETEVAIEKRIRDKDKRRAVYYEFYTGQTWGLAENFHVALDSGELGIERCVDILADLYQCR</sequence>
<organism evidence="1 2">
    <name type="scientific">Holdemania filiformis DSM 12042</name>
    <dbReference type="NCBI Taxonomy" id="545696"/>
    <lineage>
        <taxon>Bacteria</taxon>
        <taxon>Bacillati</taxon>
        <taxon>Bacillota</taxon>
        <taxon>Erysipelotrichia</taxon>
        <taxon>Erysipelotrichales</taxon>
        <taxon>Erysipelotrichaceae</taxon>
        <taxon>Holdemania</taxon>
    </lineage>
</organism>
<reference evidence="1 2" key="1">
    <citation type="submission" date="2008-12" db="EMBL/GenBank/DDBJ databases">
        <authorList>
            <person name="Fulton L."/>
            <person name="Clifton S."/>
            <person name="Fulton B."/>
            <person name="Xu J."/>
            <person name="Minx P."/>
            <person name="Pepin K.H."/>
            <person name="Johnson M."/>
            <person name="Bhonagiri V."/>
            <person name="Nash W.E."/>
            <person name="Mardis E.R."/>
            <person name="Wilson R.K."/>
        </authorList>
    </citation>
    <scope>NUCLEOTIDE SEQUENCE [LARGE SCALE GENOMIC DNA]</scope>
    <source>
        <strain evidence="1 2">DSM 12042</strain>
    </source>
</reference>